<organism evidence="1 3">
    <name type="scientific">Tanacetum coccineum</name>
    <dbReference type="NCBI Taxonomy" id="301880"/>
    <lineage>
        <taxon>Eukaryota</taxon>
        <taxon>Viridiplantae</taxon>
        <taxon>Streptophyta</taxon>
        <taxon>Embryophyta</taxon>
        <taxon>Tracheophyta</taxon>
        <taxon>Spermatophyta</taxon>
        <taxon>Magnoliopsida</taxon>
        <taxon>eudicotyledons</taxon>
        <taxon>Gunneridae</taxon>
        <taxon>Pentapetalae</taxon>
        <taxon>asterids</taxon>
        <taxon>campanulids</taxon>
        <taxon>Asterales</taxon>
        <taxon>Asteraceae</taxon>
        <taxon>Asteroideae</taxon>
        <taxon>Anthemideae</taxon>
        <taxon>Anthemidinae</taxon>
        <taxon>Tanacetum</taxon>
    </lineage>
</organism>
<dbReference type="EMBL" id="BQNB010018393">
    <property type="protein sequence ID" value="GJT73898.1"/>
    <property type="molecule type" value="Genomic_DNA"/>
</dbReference>
<reference evidence="1" key="2">
    <citation type="submission" date="2022-01" db="EMBL/GenBank/DDBJ databases">
        <authorList>
            <person name="Yamashiro T."/>
            <person name="Shiraishi A."/>
            <person name="Satake H."/>
            <person name="Nakayama K."/>
        </authorList>
    </citation>
    <scope>NUCLEOTIDE SEQUENCE</scope>
</reference>
<dbReference type="Proteomes" id="UP001151760">
    <property type="component" value="Unassembled WGS sequence"/>
</dbReference>
<dbReference type="EMBL" id="BQNB010013662">
    <property type="protein sequence ID" value="GJT18739.1"/>
    <property type="molecule type" value="Genomic_DNA"/>
</dbReference>
<accession>A0ABQ5BWW5</accession>
<sequence>MSARPGQKKEARWVVGKRFLESINDAKSHYRLAPSEWRSCRVNSMNSGQGFLFDQSHRLGKVPVLFVKEKGGDRDLDMCIDYREILGRIPPELVHEETGFD</sequence>
<keyword evidence="3" id="KW-1185">Reference proteome</keyword>
<reference evidence="1" key="1">
    <citation type="journal article" date="2022" name="Int. J. Mol. Sci.">
        <title>Draft Genome of Tanacetum Coccineum: Genomic Comparison of Closely Related Tanacetum-Family Plants.</title>
        <authorList>
            <person name="Yamashiro T."/>
            <person name="Shiraishi A."/>
            <person name="Nakayama K."/>
            <person name="Satake H."/>
        </authorList>
    </citation>
    <scope>NUCLEOTIDE SEQUENCE</scope>
</reference>
<evidence type="ECO:0000313" key="1">
    <source>
        <dbReference type="EMBL" id="GJT18739.1"/>
    </source>
</evidence>
<evidence type="ECO:0000313" key="3">
    <source>
        <dbReference type="Proteomes" id="UP001151760"/>
    </source>
</evidence>
<gene>
    <name evidence="1" type="ORF">Tco_0877445</name>
    <name evidence="2" type="ORF">Tco_1033184</name>
</gene>
<evidence type="ECO:0000313" key="2">
    <source>
        <dbReference type="EMBL" id="GJT73898.1"/>
    </source>
</evidence>
<comment type="caution">
    <text evidence="1">The sequence shown here is derived from an EMBL/GenBank/DDBJ whole genome shotgun (WGS) entry which is preliminary data.</text>
</comment>
<name>A0ABQ5BWW5_9ASTR</name>
<proteinExistence type="predicted"/>
<protein>
    <submittedName>
        <fullName evidence="1">Uncharacterized protein</fullName>
    </submittedName>
</protein>